<dbReference type="Gene3D" id="1.10.418.10">
    <property type="entry name" value="Calponin-like domain"/>
    <property type="match status" value="1"/>
</dbReference>
<name>A0AAD9QWB8_ACRCE</name>
<dbReference type="AlphaFoldDB" id="A0AAD9QWB8"/>
<dbReference type="EMBL" id="JARQWQ010000011">
    <property type="protein sequence ID" value="KAK2568679.1"/>
    <property type="molecule type" value="Genomic_DNA"/>
</dbReference>
<dbReference type="PANTHER" id="PTHR46767">
    <property type="entry name" value="LIM DOMAIN ONLY PROTEIN 7"/>
    <property type="match status" value="1"/>
</dbReference>
<dbReference type="Pfam" id="PF00307">
    <property type="entry name" value="CH"/>
    <property type="match status" value="1"/>
</dbReference>
<protein>
    <submittedName>
        <fullName evidence="2">LIM and calponin homology domains-containing protein 1</fullName>
    </submittedName>
</protein>
<proteinExistence type="predicted"/>
<dbReference type="InterPro" id="IPR001715">
    <property type="entry name" value="CH_dom"/>
</dbReference>
<dbReference type="InterPro" id="IPR029978">
    <property type="entry name" value="LMO-7"/>
</dbReference>
<dbReference type="GO" id="GO:0030155">
    <property type="term" value="P:regulation of cell adhesion"/>
    <property type="evidence" value="ECO:0007669"/>
    <property type="project" value="InterPro"/>
</dbReference>
<dbReference type="Proteomes" id="UP001249851">
    <property type="component" value="Unassembled WGS sequence"/>
</dbReference>
<sequence>MHLDMVRHKTHETTSKENLVDFEQDPLDTSLKSDTAQQIIQQWIEEATGRLFHSSRFIDSLQDGVLLCYLVRQIQPDSEIIQDVVEDPTPQECQINLKKFLHVCEDLGLSAWQLFDPQDLVAQDNVM</sequence>
<accession>A0AAD9QWB8</accession>
<dbReference type="GO" id="GO:0023051">
    <property type="term" value="P:regulation of signaling"/>
    <property type="evidence" value="ECO:0007669"/>
    <property type="project" value="InterPro"/>
</dbReference>
<comment type="caution">
    <text evidence="2">The sequence shown here is derived from an EMBL/GenBank/DDBJ whole genome shotgun (WGS) entry which is preliminary data.</text>
</comment>
<evidence type="ECO:0000313" key="3">
    <source>
        <dbReference type="Proteomes" id="UP001249851"/>
    </source>
</evidence>
<dbReference type="PANTHER" id="PTHR46767:SF1">
    <property type="entry name" value="LIM DOMAIN ONLY PROTEIN 7"/>
    <property type="match status" value="1"/>
</dbReference>
<feature type="domain" description="Calponin-homology (CH)" evidence="1">
    <location>
        <begin position="34"/>
        <end position="127"/>
    </location>
</feature>
<reference evidence="2" key="2">
    <citation type="journal article" date="2023" name="Science">
        <title>Genomic signatures of disease resistance in endangered staghorn corals.</title>
        <authorList>
            <person name="Vollmer S.V."/>
            <person name="Selwyn J.D."/>
            <person name="Despard B.A."/>
            <person name="Roesel C.L."/>
        </authorList>
    </citation>
    <scope>NUCLEOTIDE SEQUENCE</scope>
    <source>
        <strain evidence="2">K2</strain>
    </source>
</reference>
<keyword evidence="3" id="KW-1185">Reference proteome</keyword>
<reference evidence="2" key="1">
    <citation type="journal article" date="2023" name="G3 (Bethesda)">
        <title>Whole genome assembly and annotation of the endangered Caribbean coral Acropora cervicornis.</title>
        <authorList>
            <person name="Selwyn J.D."/>
            <person name="Vollmer S.V."/>
        </authorList>
    </citation>
    <scope>NUCLEOTIDE SEQUENCE</scope>
    <source>
        <strain evidence="2">K2</strain>
    </source>
</reference>
<dbReference type="SUPFAM" id="SSF47576">
    <property type="entry name" value="Calponin-homology domain, CH-domain"/>
    <property type="match status" value="1"/>
</dbReference>
<evidence type="ECO:0000259" key="1">
    <source>
        <dbReference type="PROSITE" id="PS50021"/>
    </source>
</evidence>
<dbReference type="InterPro" id="IPR036872">
    <property type="entry name" value="CH_dom_sf"/>
</dbReference>
<evidence type="ECO:0000313" key="2">
    <source>
        <dbReference type="EMBL" id="KAK2568679.1"/>
    </source>
</evidence>
<gene>
    <name evidence="2" type="ORF">P5673_006656</name>
</gene>
<dbReference type="PROSITE" id="PS50021">
    <property type="entry name" value="CH"/>
    <property type="match status" value="1"/>
</dbReference>
<organism evidence="2 3">
    <name type="scientific">Acropora cervicornis</name>
    <name type="common">Staghorn coral</name>
    <dbReference type="NCBI Taxonomy" id="6130"/>
    <lineage>
        <taxon>Eukaryota</taxon>
        <taxon>Metazoa</taxon>
        <taxon>Cnidaria</taxon>
        <taxon>Anthozoa</taxon>
        <taxon>Hexacorallia</taxon>
        <taxon>Scleractinia</taxon>
        <taxon>Astrocoeniina</taxon>
        <taxon>Acroporidae</taxon>
        <taxon>Acropora</taxon>
    </lineage>
</organism>